<organism evidence="3 4">
    <name type="scientific">Streptomyces chartreusis</name>
    <dbReference type="NCBI Taxonomy" id="1969"/>
    <lineage>
        <taxon>Bacteria</taxon>
        <taxon>Bacillati</taxon>
        <taxon>Actinomycetota</taxon>
        <taxon>Actinomycetes</taxon>
        <taxon>Kitasatosporales</taxon>
        <taxon>Streptomycetaceae</taxon>
        <taxon>Streptomyces</taxon>
    </lineage>
</organism>
<keyword evidence="4" id="KW-1185">Reference proteome</keyword>
<protein>
    <submittedName>
        <fullName evidence="3">Uncharacterized protein</fullName>
    </submittedName>
</protein>
<evidence type="ECO:0000313" key="4">
    <source>
        <dbReference type="Proteomes" id="UP000509418"/>
    </source>
</evidence>
<proteinExistence type="predicted"/>
<dbReference type="AlphaFoldDB" id="A0A7H8T717"/>
<evidence type="ECO:0000256" key="2">
    <source>
        <dbReference type="SAM" id="MobiDB-lite"/>
    </source>
</evidence>
<sequence length="809" mass="87790">MRSALLAAVRTILDDPRLAEACDLVRLTSVVLLAKAPAASAHVITMARDLGGWLGYGVSHVLHTVVPRVRASGVATTKRARNAEGWTQALDFEFLPLKEARAAHGMDPLSLLTKRDLATLLRFCEAVLCPGWAPRYKPETPAGLLAARQGRGAATDRLAMLLLALEAREDGRVRMAPGRLPKGYSRAEVTVARLLGCSIGVAVEVLKRLLAMGAVAWDRPERHGQTRLLVPAIRAAYHRTRFASSSATDESRKDPDPHEETPPLSESERCTRCAAEAEDEDEGLVLEGDGWAQLSFDDVPGRAADSACGDQTRGSESSSQVDPGVVGASAPGQCAGPHAVHPPVVSLFRSGAAELNGFSGSAVLGQGRLRERARSGEDQLEPTLLQDASLDMHSPLRGEQPIKFPEVGVGTRTGLFTRPVAVPEDLNRVLAPVARLWTGLSRESTRRWLAKAVRLELMRLRSFVGNQEEVAEHRLAERIKRRLDRQGTSPVQDLAGWLIKRGLPQNSECWSHMCDDGIRIDTAEPCESCDCMIGDRRRLRTLVADRVAARNRNLPAGEWRTGYDAELQAAFRCQAAADLARRERTAKERVGILGAVEEQKALIASANAERAAMPCADCGVPEAAGLCMTCTLRRETGALVAKAVDIAVALRADVDDLHGLATLTDQVLRETWAFVLKTDVPEEGGGATAQAFAQRELAKRVLEQRLQRALDRLGESELAEAEAAHVKRMELRGRFLAEKNIKRAAEAADRARNQVAETLLGEFLGDLYRARAAAVPHDALPPWRERCAELSGRPLTEETAMLGDLAATS</sequence>
<gene>
    <name evidence="3" type="ORF">HUT05_16445</name>
</gene>
<feature type="region of interest" description="Disordered" evidence="2">
    <location>
        <begin position="241"/>
        <end position="270"/>
    </location>
</feature>
<feature type="coiled-coil region" evidence="1">
    <location>
        <begin position="699"/>
        <end position="754"/>
    </location>
</feature>
<dbReference type="EMBL" id="CP056041">
    <property type="protein sequence ID" value="QKZ18812.1"/>
    <property type="molecule type" value="Genomic_DNA"/>
</dbReference>
<dbReference type="Proteomes" id="UP000509418">
    <property type="component" value="Chromosome"/>
</dbReference>
<keyword evidence="1" id="KW-0175">Coiled coil</keyword>
<name>A0A7H8T717_STRCX</name>
<evidence type="ECO:0000313" key="3">
    <source>
        <dbReference type="EMBL" id="QKZ18812.1"/>
    </source>
</evidence>
<feature type="compositionally biased region" description="Polar residues" evidence="2">
    <location>
        <begin position="312"/>
        <end position="321"/>
    </location>
</feature>
<accession>A0A7H8T717</accession>
<feature type="region of interest" description="Disordered" evidence="2">
    <location>
        <begin position="302"/>
        <end position="334"/>
    </location>
</feature>
<feature type="compositionally biased region" description="Basic and acidic residues" evidence="2">
    <location>
        <begin position="249"/>
        <end position="270"/>
    </location>
</feature>
<evidence type="ECO:0000256" key="1">
    <source>
        <dbReference type="SAM" id="Coils"/>
    </source>
</evidence>
<reference evidence="3 4" key="1">
    <citation type="submission" date="2020-06" db="EMBL/GenBank/DDBJ databases">
        <title>Genome mining for natural products.</title>
        <authorList>
            <person name="Zhang B."/>
            <person name="Shi J."/>
            <person name="Ge H."/>
        </authorList>
    </citation>
    <scope>NUCLEOTIDE SEQUENCE [LARGE SCALE GENOMIC DNA]</scope>
    <source>
        <strain evidence="3 4">NA02069</strain>
    </source>
</reference>